<dbReference type="SUPFAM" id="SSF46785">
    <property type="entry name" value="Winged helix' DNA-binding domain"/>
    <property type="match status" value="1"/>
</dbReference>
<dbReference type="Gene3D" id="1.10.10.10">
    <property type="entry name" value="Winged helix-like DNA-binding domain superfamily/Winged helix DNA-binding domain"/>
    <property type="match status" value="1"/>
</dbReference>
<sequence length="125" mass="14187">MTNKILNIGIMSRLDYTQRTIAIAKGDYQPLPDEPKIWFESVKSMAQVLSDENQALLDLIIRHQPQSLSELEQLSHRKKPNLSRTLKTLERYGVVELHKQAGKLAPTVKATDFRVQFGLHHGNAA</sequence>
<dbReference type="InterPro" id="IPR036388">
    <property type="entry name" value="WH-like_DNA-bd_sf"/>
</dbReference>
<organism evidence="1 2">
    <name type="scientific">Thiothrix winogradskyi</name>
    <dbReference type="NCBI Taxonomy" id="96472"/>
    <lineage>
        <taxon>Bacteria</taxon>
        <taxon>Pseudomonadati</taxon>
        <taxon>Pseudomonadota</taxon>
        <taxon>Gammaproteobacteria</taxon>
        <taxon>Thiotrichales</taxon>
        <taxon>Thiotrichaceae</taxon>
        <taxon>Thiothrix</taxon>
    </lineage>
</organism>
<name>A0ABY3SXX4_9GAMM</name>
<dbReference type="EMBL" id="CP091244">
    <property type="protein sequence ID" value="UJS24381.1"/>
    <property type="molecule type" value="Genomic_DNA"/>
</dbReference>
<dbReference type="Proteomes" id="UP001054801">
    <property type="component" value="Chromosome"/>
</dbReference>
<dbReference type="RefSeq" id="WP_236498840.1">
    <property type="nucleotide sequence ID" value="NZ_CP091244.1"/>
</dbReference>
<gene>
    <name evidence="1" type="ORF">L2Y54_21025</name>
</gene>
<evidence type="ECO:0000313" key="1">
    <source>
        <dbReference type="EMBL" id="UJS24381.1"/>
    </source>
</evidence>
<dbReference type="InterPro" id="IPR036390">
    <property type="entry name" value="WH_DNA-bd_sf"/>
</dbReference>
<protein>
    <submittedName>
        <fullName evidence="1">MarR family transcriptional regulator</fullName>
    </submittedName>
</protein>
<accession>A0ABY3SXX4</accession>
<keyword evidence="2" id="KW-1185">Reference proteome</keyword>
<reference evidence="1" key="1">
    <citation type="journal article" date="2022" name="Microorganisms">
        <title>Two New Species of Filamentous Sulfur Bacteria of the Genus Thiothrix, Thiothrix winogradskyi sp. nov. and 'Candidatus Thiothrix sulfatifontis' sp. nov.</title>
        <authorList>
            <person name="Ravin N.V."/>
            <person name="Rossetti S."/>
            <person name="Beletsky A.V."/>
            <person name="Kadnikov V.V."/>
            <person name="Rudenko T.S."/>
            <person name="Smolyakov D.D."/>
            <person name="Moskvitina M.I."/>
            <person name="Gureeva M.V."/>
            <person name="Mardanov A.V."/>
            <person name="Grabovich M.Y."/>
        </authorList>
    </citation>
    <scope>NUCLEOTIDE SEQUENCE</scope>
    <source>
        <strain evidence="1">CT3</strain>
    </source>
</reference>
<proteinExistence type="predicted"/>
<dbReference type="Pfam" id="PF25212">
    <property type="entry name" value="HVO_A0114"/>
    <property type="match status" value="1"/>
</dbReference>
<evidence type="ECO:0000313" key="2">
    <source>
        <dbReference type="Proteomes" id="UP001054801"/>
    </source>
</evidence>